<dbReference type="RefSeq" id="WP_045029706.1">
    <property type="nucleotide sequence ID" value="NZ_JRHC01000002.1"/>
</dbReference>
<keyword evidence="2" id="KW-1185">Reference proteome</keyword>
<protein>
    <submittedName>
        <fullName evidence="1">Uncharacterized protein</fullName>
    </submittedName>
</protein>
<dbReference type="AlphaFoldDB" id="A0A0D8JB80"/>
<reference evidence="1 2" key="1">
    <citation type="submission" date="2014-09" db="EMBL/GenBank/DDBJ databases">
        <title>Draft Genome Sequence of Draconibacterium sp. JN14CK-3.</title>
        <authorList>
            <person name="Dong C."/>
            <person name="Lai Q."/>
            <person name="Shao Z."/>
        </authorList>
    </citation>
    <scope>NUCLEOTIDE SEQUENCE [LARGE SCALE GENOMIC DNA]</scope>
    <source>
        <strain evidence="1 2">JN14CK-3</strain>
    </source>
</reference>
<evidence type="ECO:0000313" key="2">
    <source>
        <dbReference type="Proteomes" id="UP000032544"/>
    </source>
</evidence>
<comment type="caution">
    <text evidence="1">The sequence shown here is derived from an EMBL/GenBank/DDBJ whole genome shotgun (WGS) entry which is preliminary data.</text>
</comment>
<gene>
    <name evidence="1" type="ORF">LH29_11845</name>
</gene>
<dbReference type="EMBL" id="JRHC01000002">
    <property type="protein sequence ID" value="KJF43766.1"/>
    <property type="molecule type" value="Genomic_DNA"/>
</dbReference>
<name>A0A0D8JB80_9BACT</name>
<dbReference type="STRING" id="1544798.LH29_11845"/>
<dbReference type="OrthoDB" id="5177801at2"/>
<evidence type="ECO:0000313" key="1">
    <source>
        <dbReference type="EMBL" id="KJF43766.1"/>
    </source>
</evidence>
<dbReference type="Proteomes" id="UP000032544">
    <property type="component" value="Unassembled WGS sequence"/>
</dbReference>
<organism evidence="1 2">
    <name type="scientific">Draconibacterium sediminis</name>
    <dbReference type="NCBI Taxonomy" id="1544798"/>
    <lineage>
        <taxon>Bacteria</taxon>
        <taxon>Pseudomonadati</taxon>
        <taxon>Bacteroidota</taxon>
        <taxon>Bacteroidia</taxon>
        <taxon>Marinilabiliales</taxon>
        <taxon>Prolixibacteraceae</taxon>
        <taxon>Draconibacterium</taxon>
    </lineage>
</organism>
<sequence length="291" mass="33193">MSFSSIYKPLFGVNILHKYFLNKGTEDYFSMSDVEKEKQLAGYPLSDLISIVPSATTSQKLRGHKLILKNTNRGFMVWTKVSESDSNSPFIPLNDSLHFTFLLKTLNSTFNHFTQVGLSNAGQLFFFSNNRLSTEDPGFPLIKKSNSNAAIDDTYRLNSESIKNELEQLTRNEQNNLIGIIRIGMMGENGSYHVIKPNGTLRNDLREFNIVFANRKTTWRYFFNTNQQTHNSDDVKKENGNARQLVTKTEHPLTARGFISIKLGDQELPNPDVLRINANSTLTKIYSEIYM</sequence>
<accession>A0A0D8JB80</accession>
<proteinExistence type="predicted"/>